<dbReference type="GO" id="GO:0005683">
    <property type="term" value="C:U7 snRNP"/>
    <property type="evidence" value="ECO:0007669"/>
    <property type="project" value="TreeGrafter"/>
</dbReference>
<dbReference type="InterPro" id="IPR034109">
    <property type="entry name" value="Lsm11_M"/>
</dbReference>
<evidence type="ECO:0000313" key="3">
    <source>
        <dbReference type="Proteomes" id="UP001329430"/>
    </source>
</evidence>
<reference evidence="2 3" key="1">
    <citation type="journal article" date="2024" name="Insects">
        <title>An Improved Chromosome-Level Genome Assembly of the Firefly Pyrocoelia pectoralis.</title>
        <authorList>
            <person name="Fu X."/>
            <person name="Meyer-Rochow V.B."/>
            <person name="Ballantyne L."/>
            <person name="Zhu X."/>
        </authorList>
    </citation>
    <scope>NUCLEOTIDE SEQUENCE [LARGE SCALE GENOMIC DNA]</scope>
    <source>
        <strain evidence="2">XCY_ONT2</strain>
    </source>
</reference>
<sequence length="225" mass="26070">MADNENHKQSSKDYDPTLDFFSEHFDPLKALITPGVKPPIIDAKAYDNTSQFYQFYLNPNKQIVKAGSSKSQEKQNEIERRWLPHQLPVPTKRSTKKQKNVLTRMDSISGPLKILKKCKDEHIQIKVWTRHSHGIRGYCIGYVTIFDKHWNLGLEDVTETWTRPKRRKIPAGMVCEISKRRLVPPVIKVIHSDEKLETCERHIDQLVIRGEQIVMIALLCTGDSK</sequence>
<dbReference type="CDD" id="cd01739">
    <property type="entry name" value="LSm11_M"/>
    <property type="match status" value="1"/>
</dbReference>
<accession>A0AAN7ZXU3</accession>
<dbReference type="SUPFAM" id="SSF50182">
    <property type="entry name" value="Sm-like ribonucleoproteins"/>
    <property type="match status" value="1"/>
</dbReference>
<dbReference type="AlphaFoldDB" id="A0AAN7ZXU3"/>
<dbReference type="InterPro" id="IPR039267">
    <property type="entry name" value="Lsm11"/>
</dbReference>
<organism evidence="2 3">
    <name type="scientific">Pyrocoelia pectoralis</name>
    <dbReference type="NCBI Taxonomy" id="417401"/>
    <lineage>
        <taxon>Eukaryota</taxon>
        <taxon>Metazoa</taxon>
        <taxon>Ecdysozoa</taxon>
        <taxon>Arthropoda</taxon>
        <taxon>Hexapoda</taxon>
        <taxon>Insecta</taxon>
        <taxon>Pterygota</taxon>
        <taxon>Neoptera</taxon>
        <taxon>Endopterygota</taxon>
        <taxon>Coleoptera</taxon>
        <taxon>Polyphaga</taxon>
        <taxon>Elateriformia</taxon>
        <taxon>Elateroidea</taxon>
        <taxon>Lampyridae</taxon>
        <taxon>Lampyrinae</taxon>
        <taxon>Pyrocoelia</taxon>
    </lineage>
</organism>
<feature type="domain" description="Sm" evidence="1">
    <location>
        <begin position="113"/>
        <end position="218"/>
    </location>
</feature>
<evidence type="ECO:0000259" key="1">
    <source>
        <dbReference type="SMART" id="SM00651"/>
    </source>
</evidence>
<gene>
    <name evidence="2" type="ORF">RI129_001990</name>
</gene>
<dbReference type="PANTHER" id="PTHR21415">
    <property type="entry name" value="U7 SNRNA-ASSOCIATED SM-LIKE PROTEIN LSM11"/>
    <property type="match status" value="1"/>
</dbReference>
<keyword evidence="3" id="KW-1185">Reference proteome</keyword>
<dbReference type="GO" id="GO:0071209">
    <property type="term" value="F:U7 snRNA binding"/>
    <property type="evidence" value="ECO:0007669"/>
    <property type="project" value="InterPro"/>
</dbReference>
<dbReference type="InterPro" id="IPR010920">
    <property type="entry name" value="LSM_dom_sf"/>
</dbReference>
<dbReference type="GO" id="GO:0006398">
    <property type="term" value="P:mRNA 3'-end processing by stem-loop binding and cleavage"/>
    <property type="evidence" value="ECO:0007669"/>
    <property type="project" value="TreeGrafter"/>
</dbReference>
<dbReference type="Gene3D" id="2.30.30.100">
    <property type="match status" value="1"/>
</dbReference>
<dbReference type="EMBL" id="JAVRBK010000001">
    <property type="protein sequence ID" value="KAK5650961.1"/>
    <property type="molecule type" value="Genomic_DNA"/>
</dbReference>
<dbReference type="SMART" id="SM00651">
    <property type="entry name" value="Sm"/>
    <property type="match status" value="1"/>
</dbReference>
<protein>
    <recommendedName>
        <fullName evidence="1">Sm domain-containing protein</fullName>
    </recommendedName>
</protein>
<dbReference type="Proteomes" id="UP001329430">
    <property type="component" value="Chromosome 1"/>
</dbReference>
<name>A0AAN7ZXU3_9COLE</name>
<evidence type="ECO:0000313" key="2">
    <source>
        <dbReference type="EMBL" id="KAK5650961.1"/>
    </source>
</evidence>
<proteinExistence type="predicted"/>
<comment type="caution">
    <text evidence="2">The sequence shown here is derived from an EMBL/GenBank/DDBJ whole genome shotgun (WGS) entry which is preliminary data.</text>
</comment>
<dbReference type="PANTHER" id="PTHR21415:SF1">
    <property type="entry name" value="U7 SNRNA-ASSOCIATED SM-LIKE PROTEIN LSM11"/>
    <property type="match status" value="1"/>
</dbReference>
<dbReference type="InterPro" id="IPR001163">
    <property type="entry name" value="Sm_dom_euk/arc"/>
</dbReference>
<dbReference type="Pfam" id="PF01423">
    <property type="entry name" value="LSM"/>
    <property type="match status" value="1"/>
</dbReference>